<keyword evidence="6 8" id="KW-0378">Hydrolase</keyword>
<dbReference type="Pfam" id="PF00074">
    <property type="entry name" value="RnaseA"/>
    <property type="match status" value="1"/>
</dbReference>
<evidence type="ECO:0000259" key="9">
    <source>
        <dbReference type="SMART" id="SM00092"/>
    </source>
</evidence>
<sequence>MKIQVAAFLLVLLAAAELSEALDFFDKHVVRNMGLEDCDRNMKRINYADCKDKNTFILDPKGELDSICSSGQTEERITSKFIIVDCVHNRTSRFPNCLYNGEDYLGSYIVVTCVNGRPMHLKNLARSFNGGISDSY</sequence>
<keyword evidence="4 8" id="KW-0540">Nuclease</keyword>
<dbReference type="GO" id="GO:0001525">
    <property type="term" value="P:angiogenesis"/>
    <property type="evidence" value="ECO:0007669"/>
    <property type="project" value="TreeGrafter"/>
</dbReference>
<dbReference type="SUPFAM" id="SSF54076">
    <property type="entry name" value="RNase A-like"/>
    <property type="match status" value="1"/>
</dbReference>
<dbReference type="GO" id="GO:0050830">
    <property type="term" value="P:defense response to Gram-positive bacterium"/>
    <property type="evidence" value="ECO:0007669"/>
    <property type="project" value="TreeGrafter"/>
</dbReference>
<dbReference type="SMART" id="SM00092">
    <property type="entry name" value="RNAse_Pc"/>
    <property type="match status" value="1"/>
</dbReference>
<comment type="subcellular location">
    <subcellularLocation>
        <location evidence="1">Secreted</location>
    </subcellularLocation>
</comment>
<comment type="similarity">
    <text evidence="2 8">Belongs to the pancreatic ribonuclease family.</text>
</comment>
<reference evidence="10" key="2">
    <citation type="submission" date="2025-09" db="UniProtKB">
        <authorList>
            <consortium name="Ensembl"/>
        </authorList>
    </citation>
    <scope>IDENTIFICATION</scope>
</reference>
<dbReference type="GeneTree" id="ENSGT00940000178100"/>
<dbReference type="PROSITE" id="PS00127">
    <property type="entry name" value="RNASE_PANCREATIC"/>
    <property type="match status" value="1"/>
</dbReference>
<reference evidence="10" key="1">
    <citation type="submission" date="2025-08" db="UniProtKB">
        <authorList>
            <consortium name="Ensembl"/>
        </authorList>
    </citation>
    <scope>IDENTIFICATION</scope>
</reference>
<proteinExistence type="inferred from homology"/>
<evidence type="ECO:0000256" key="7">
    <source>
        <dbReference type="ARBA" id="ARBA00023157"/>
    </source>
</evidence>
<dbReference type="InterPro" id="IPR001427">
    <property type="entry name" value="RNaseA"/>
</dbReference>
<protein>
    <recommendedName>
        <fullName evidence="9">Ribonuclease A-domain domain-containing protein</fullName>
    </recommendedName>
</protein>
<dbReference type="Gene3D" id="3.10.130.10">
    <property type="entry name" value="Ribonuclease A-like domain"/>
    <property type="match status" value="1"/>
</dbReference>
<dbReference type="GO" id="GO:0004540">
    <property type="term" value="F:RNA nuclease activity"/>
    <property type="evidence" value="ECO:0007669"/>
    <property type="project" value="TreeGrafter"/>
</dbReference>
<dbReference type="GO" id="GO:0016787">
    <property type="term" value="F:hydrolase activity"/>
    <property type="evidence" value="ECO:0007669"/>
    <property type="project" value="UniProtKB-KW"/>
</dbReference>
<evidence type="ECO:0000256" key="3">
    <source>
        <dbReference type="ARBA" id="ARBA00022525"/>
    </source>
</evidence>
<evidence type="ECO:0000256" key="2">
    <source>
        <dbReference type="ARBA" id="ARBA00005600"/>
    </source>
</evidence>
<evidence type="ECO:0000256" key="8">
    <source>
        <dbReference type="RuleBase" id="RU000651"/>
    </source>
</evidence>
<keyword evidence="11" id="KW-1185">Reference proteome</keyword>
<dbReference type="Ensembl" id="ENSPLAT00000014751.1">
    <property type="protein sequence ID" value="ENSPLAP00000001445.1"/>
    <property type="gene ID" value="ENSPLAG00000002476.1"/>
</dbReference>
<dbReference type="GO" id="GO:0003676">
    <property type="term" value="F:nucleic acid binding"/>
    <property type="evidence" value="ECO:0007669"/>
    <property type="project" value="InterPro"/>
</dbReference>
<dbReference type="GO" id="GO:0050829">
    <property type="term" value="P:defense response to Gram-negative bacterium"/>
    <property type="evidence" value="ECO:0007669"/>
    <property type="project" value="TreeGrafter"/>
</dbReference>
<keyword evidence="7" id="KW-1015">Disulfide bond</keyword>
<keyword evidence="3" id="KW-0964">Secreted</keyword>
<dbReference type="GO" id="GO:0005576">
    <property type="term" value="C:extracellular region"/>
    <property type="evidence" value="ECO:0007669"/>
    <property type="project" value="UniProtKB-SubCell"/>
</dbReference>
<dbReference type="InterPro" id="IPR023411">
    <property type="entry name" value="RNaseA_AS"/>
</dbReference>
<name>A0A3B3TJN4_9TELE</name>
<dbReference type="InterPro" id="IPR036816">
    <property type="entry name" value="RNaseA-like_dom_sf"/>
</dbReference>
<keyword evidence="8" id="KW-0732">Signal</keyword>
<dbReference type="AlphaFoldDB" id="A0A3B3TJN4"/>
<dbReference type="PANTHER" id="PTHR11437">
    <property type="entry name" value="RIBONUCLEASE"/>
    <property type="match status" value="1"/>
</dbReference>
<dbReference type="PANTHER" id="PTHR11437:SF10">
    <property type="entry name" value="ANGIOGENIN-RELATED"/>
    <property type="match status" value="1"/>
</dbReference>
<dbReference type="GO" id="GO:0004519">
    <property type="term" value="F:endonuclease activity"/>
    <property type="evidence" value="ECO:0007669"/>
    <property type="project" value="UniProtKB-KW"/>
</dbReference>
<accession>A0A3B3TJN4</accession>
<feature type="domain" description="Ribonuclease A-domain" evidence="9">
    <location>
        <begin position="17"/>
        <end position="125"/>
    </location>
</feature>
<dbReference type="Proteomes" id="UP000261500">
    <property type="component" value="Unplaced"/>
</dbReference>
<dbReference type="InterPro" id="IPR023412">
    <property type="entry name" value="RNaseA_domain"/>
</dbReference>
<keyword evidence="5 8" id="KW-0255">Endonuclease</keyword>
<feature type="signal peptide" evidence="8">
    <location>
        <begin position="1"/>
        <end position="21"/>
    </location>
</feature>
<evidence type="ECO:0000313" key="10">
    <source>
        <dbReference type="Ensembl" id="ENSPLAP00000001445.1"/>
    </source>
</evidence>
<evidence type="ECO:0000256" key="4">
    <source>
        <dbReference type="ARBA" id="ARBA00022722"/>
    </source>
</evidence>
<evidence type="ECO:0000256" key="1">
    <source>
        <dbReference type="ARBA" id="ARBA00004613"/>
    </source>
</evidence>
<evidence type="ECO:0000256" key="5">
    <source>
        <dbReference type="ARBA" id="ARBA00022759"/>
    </source>
</evidence>
<organism evidence="10 11">
    <name type="scientific">Poecilia latipinna</name>
    <name type="common">sailfin molly</name>
    <dbReference type="NCBI Taxonomy" id="48699"/>
    <lineage>
        <taxon>Eukaryota</taxon>
        <taxon>Metazoa</taxon>
        <taxon>Chordata</taxon>
        <taxon>Craniata</taxon>
        <taxon>Vertebrata</taxon>
        <taxon>Euteleostomi</taxon>
        <taxon>Actinopterygii</taxon>
        <taxon>Neopterygii</taxon>
        <taxon>Teleostei</taxon>
        <taxon>Neoteleostei</taxon>
        <taxon>Acanthomorphata</taxon>
        <taxon>Ovalentaria</taxon>
        <taxon>Atherinomorphae</taxon>
        <taxon>Cyprinodontiformes</taxon>
        <taxon>Poeciliidae</taxon>
        <taxon>Poeciliinae</taxon>
        <taxon>Poecilia</taxon>
    </lineage>
</organism>
<evidence type="ECO:0000256" key="6">
    <source>
        <dbReference type="ARBA" id="ARBA00022801"/>
    </source>
</evidence>
<evidence type="ECO:0000313" key="11">
    <source>
        <dbReference type="Proteomes" id="UP000261500"/>
    </source>
</evidence>
<feature type="chain" id="PRO_5017104129" description="Ribonuclease A-domain domain-containing protein" evidence="8">
    <location>
        <begin position="22"/>
        <end position="136"/>
    </location>
</feature>